<evidence type="ECO:0000256" key="1">
    <source>
        <dbReference type="ARBA" id="ARBA00006479"/>
    </source>
</evidence>
<dbReference type="Pfam" id="PF00480">
    <property type="entry name" value="ROK"/>
    <property type="match status" value="1"/>
</dbReference>
<dbReference type="InterPro" id="IPR000600">
    <property type="entry name" value="ROK"/>
</dbReference>
<keyword evidence="3" id="KW-1185">Reference proteome</keyword>
<name>A0ABM9D743_9BACT</name>
<comment type="similarity">
    <text evidence="1">Belongs to the ROK (NagC/XylR) family.</text>
</comment>
<dbReference type="SUPFAM" id="SSF53067">
    <property type="entry name" value="Actin-like ATPase domain"/>
    <property type="match status" value="1"/>
</dbReference>
<reference evidence="2 3" key="1">
    <citation type="submission" date="2022-03" db="EMBL/GenBank/DDBJ databases">
        <authorList>
            <person name="Koch H."/>
        </authorList>
    </citation>
    <scope>NUCLEOTIDE SEQUENCE [LARGE SCALE GENOMIC DNA]</scope>
    <source>
        <strain evidence="2 3">G1</strain>
    </source>
</reference>
<protein>
    <submittedName>
        <fullName evidence="2">ROK family protein</fullName>
    </submittedName>
</protein>
<evidence type="ECO:0000313" key="2">
    <source>
        <dbReference type="EMBL" id="CAH2030284.1"/>
    </source>
</evidence>
<organism evidence="2 3">
    <name type="scientific">Trichlorobacter ammonificans</name>
    <dbReference type="NCBI Taxonomy" id="2916410"/>
    <lineage>
        <taxon>Bacteria</taxon>
        <taxon>Pseudomonadati</taxon>
        <taxon>Thermodesulfobacteriota</taxon>
        <taxon>Desulfuromonadia</taxon>
        <taxon>Geobacterales</taxon>
        <taxon>Geobacteraceae</taxon>
        <taxon>Trichlorobacter</taxon>
    </lineage>
</organism>
<dbReference type="Gene3D" id="3.30.420.40">
    <property type="match status" value="2"/>
</dbReference>
<dbReference type="PANTHER" id="PTHR18964">
    <property type="entry name" value="ROK (REPRESSOR, ORF, KINASE) FAMILY"/>
    <property type="match status" value="1"/>
</dbReference>
<dbReference type="InterPro" id="IPR043129">
    <property type="entry name" value="ATPase_NBD"/>
</dbReference>
<evidence type="ECO:0000313" key="3">
    <source>
        <dbReference type="Proteomes" id="UP001295463"/>
    </source>
</evidence>
<dbReference type="PANTHER" id="PTHR18964:SF149">
    <property type="entry name" value="BIFUNCTIONAL UDP-N-ACETYLGLUCOSAMINE 2-EPIMERASE_N-ACETYLMANNOSAMINE KINASE"/>
    <property type="match status" value="1"/>
</dbReference>
<dbReference type="RefSeq" id="WP_305733465.1">
    <property type="nucleotide sequence ID" value="NZ_OW150024.1"/>
</dbReference>
<accession>A0ABM9D743</accession>
<gene>
    <name evidence="2" type="ORF">GEAMG1_0462</name>
</gene>
<dbReference type="Proteomes" id="UP001295463">
    <property type="component" value="Chromosome"/>
</dbReference>
<proteinExistence type="inferred from homology"/>
<sequence>MVDGSPAHIGIDIGGTNLRGALVSADGTILNRFRSESAIAAGATAFLDRLERHIRATLAAATGEGLRVAGIGVGVPGLIDRNGTVRSSVNMQPLDGVNLAVSLEERVGVPVRCGNDANLIALGEARTGAGRGLNSLAVVTIGTGLGSGLILDGRLWTGSGGYASEFGHLTLEPEGLPCPCGNRGCLEQYVSASALSRYGNGRQPEELARAAGRGEREALAAFERIGVCLGTGLAGLLNLLNLDGIVIGGGVAASFDLMAPAIRRTLAARTFPRIAAGVKVRRSRLGDDAGLLGGAMLVAEQLAEQGQS</sequence>
<dbReference type="EMBL" id="OW150024">
    <property type="protein sequence ID" value="CAH2030284.1"/>
    <property type="molecule type" value="Genomic_DNA"/>
</dbReference>